<evidence type="ECO:0000313" key="19">
    <source>
        <dbReference type="EMBL" id="QAT17975.1"/>
    </source>
</evidence>
<evidence type="ECO:0000313" key="20">
    <source>
        <dbReference type="Proteomes" id="UP000287243"/>
    </source>
</evidence>
<evidence type="ECO:0000256" key="2">
    <source>
        <dbReference type="ARBA" id="ARBA00004496"/>
    </source>
</evidence>
<accession>A0A410P6Z8</accession>
<evidence type="ECO:0000256" key="8">
    <source>
        <dbReference type="ARBA" id="ARBA00022603"/>
    </source>
</evidence>
<evidence type="ECO:0000259" key="18">
    <source>
        <dbReference type="Pfam" id="PF01746"/>
    </source>
</evidence>
<sequence length="229" mass="25479">MRIDVLTIFPSMFGSVLGESIIKRAVSGGKVGIHVHDIRDYTADKHHKVDDRPYGGGSGMVMAPQPIFSCCDEILRKIKVAKSKRSIILLSPRGRCFTQRSAARLAKMKHLVLVCGHYEGVDERVSRYLADEEISIGDYVLTGGELPAMVVIDAVVRLLPGVLGNASSARNESFQEQLLEYPQYTRPAVFLDKKVPPVLLSGDHKAIEAWRRKESLKITKKRRPDLLEG</sequence>
<comment type="similarity">
    <text evidence="3 15 17">Belongs to the RNA methyltransferase TrmD family.</text>
</comment>
<dbReference type="PIRSF" id="PIRSF000386">
    <property type="entry name" value="tRNA_mtase"/>
    <property type="match status" value="1"/>
</dbReference>
<dbReference type="EC" id="2.1.1.228" evidence="5 15"/>
<comment type="subunit">
    <text evidence="4 15 17">Homodimer.</text>
</comment>
<evidence type="ECO:0000256" key="4">
    <source>
        <dbReference type="ARBA" id="ARBA00011738"/>
    </source>
</evidence>
<evidence type="ECO:0000256" key="3">
    <source>
        <dbReference type="ARBA" id="ARBA00007630"/>
    </source>
</evidence>
<dbReference type="AlphaFoldDB" id="A0A410P6Z8"/>
<dbReference type="Pfam" id="PF01746">
    <property type="entry name" value="tRNA_m1G_MT"/>
    <property type="match status" value="1"/>
</dbReference>
<dbReference type="FunFam" id="3.40.1280.10:FF:000001">
    <property type="entry name" value="tRNA (guanine-N(1)-)-methyltransferase"/>
    <property type="match status" value="1"/>
</dbReference>
<dbReference type="CDD" id="cd18080">
    <property type="entry name" value="TrmD-like"/>
    <property type="match status" value="1"/>
</dbReference>
<name>A0A410P6Z8_VELA1</name>
<organism evidence="19 20">
    <name type="scientific">Velamenicoccus archaeovorus</name>
    <dbReference type="NCBI Taxonomy" id="1930593"/>
    <lineage>
        <taxon>Bacteria</taxon>
        <taxon>Pseudomonadati</taxon>
        <taxon>Candidatus Omnitrophota</taxon>
        <taxon>Candidatus Velamenicoccus</taxon>
    </lineage>
</organism>
<dbReference type="GO" id="GO:0002939">
    <property type="term" value="P:tRNA N1-guanine methylation"/>
    <property type="evidence" value="ECO:0007669"/>
    <property type="project" value="TreeGrafter"/>
</dbReference>
<dbReference type="Proteomes" id="UP000287243">
    <property type="component" value="Chromosome"/>
</dbReference>
<dbReference type="OrthoDB" id="9807416at2"/>
<keyword evidence="7 15" id="KW-0963">Cytoplasm</keyword>
<comment type="catalytic activity">
    <reaction evidence="14 15 17">
        <text>guanosine(37) in tRNA + S-adenosyl-L-methionine = N(1)-methylguanosine(37) in tRNA + S-adenosyl-L-homocysteine + H(+)</text>
        <dbReference type="Rhea" id="RHEA:36899"/>
        <dbReference type="Rhea" id="RHEA-COMP:10145"/>
        <dbReference type="Rhea" id="RHEA-COMP:10147"/>
        <dbReference type="ChEBI" id="CHEBI:15378"/>
        <dbReference type="ChEBI" id="CHEBI:57856"/>
        <dbReference type="ChEBI" id="CHEBI:59789"/>
        <dbReference type="ChEBI" id="CHEBI:73542"/>
        <dbReference type="ChEBI" id="CHEBI:74269"/>
        <dbReference type="EC" id="2.1.1.228"/>
    </reaction>
</comment>
<evidence type="ECO:0000256" key="14">
    <source>
        <dbReference type="ARBA" id="ARBA00047783"/>
    </source>
</evidence>
<dbReference type="NCBIfam" id="NF000648">
    <property type="entry name" value="PRK00026.1"/>
    <property type="match status" value="1"/>
</dbReference>
<comment type="subcellular location">
    <subcellularLocation>
        <location evidence="2 15 17">Cytoplasm</location>
    </subcellularLocation>
</comment>
<protein>
    <recommendedName>
        <fullName evidence="6 15">tRNA (guanine-N(1)-)-methyltransferase</fullName>
        <ecNumber evidence="5 15">2.1.1.228</ecNumber>
    </recommendedName>
    <alternativeName>
        <fullName evidence="12 15">M1G-methyltransferase</fullName>
    </alternativeName>
    <alternativeName>
        <fullName evidence="13 15">tRNA [GM37] methyltransferase</fullName>
    </alternativeName>
</protein>
<dbReference type="InterPro" id="IPR023148">
    <property type="entry name" value="tRNA_m1G_MeTrfase_C_sf"/>
</dbReference>
<dbReference type="InterPro" id="IPR029026">
    <property type="entry name" value="tRNA_m1G_MTases_N"/>
</dbReference>
<dbReference type="PANTHER" id="PTHR46417">
    <property type="entry name" value="TRNA (GUANINE-N(1)-)-METHYLTRANSFERASE"/>
    <property type="match status" value="1"/>
</dbReference>
<dbReference type="HAMAP" id="MF_00605">
    <property type="entry name" value="TrmD"/>
    <property type="match status" value="1"/>
</dbReference>
<proteinExistence type="inferred from homology"/>
<evidence type="ECO:0000256" key="6">
    <source>
        <dbReference type="ARBA" id="ARBA00014679"/>
    </source>
</evidence>
<keyword evidence="9 15" id="KW-0808">Transferase</keyword>
<dbReference type="RefSeq" id="WP_128699087.1">
    <property type="nucleotide sequence ID" value="NZ_CP019384.1"/>
</dbReference>
<dbReference type="GO" id="GO:0005829">
    <property type="term" value="C:cytosol"/>
    <property type="evidence" value="ECO:0007669"/>
    <property type="project" value="TreeGrafter"/>
</dbReference>
<evidence type="ECO:0000256" key="9">
    <source>
        <dbReference type="ARBA" id="ARBA00022679"/>
    </source>
</evidence>
<evidence type="ECO:0000256" key="17">
    <source>
        <dbReference type="RuleBase" id="RU003464"/>
    </source>
</evidence>
<dbReference type="PANTHER" id="PTHR46417:SF1">
    <property type="entry name" value="TRNA (GUANINE-N(1)-)-METHYLTRANSFERASE"/>
    <property type="match status" value="1"/>
</dbReference>
<dbReference type="GO" id="GO:0052906">
    <property type="term" value="F:tRNA (guanine(37)-N1)-methyltransferase activity"/>
    <property type="evidence" value="ECO:0007669"/>
    <property type="project" value="UniProtKB-UniRule"/>
</dbReference>
<dbReference type="KEGG" id="vai:BU251_01245"/>
<gene>
    <name evidence="15" type="primary">trmD</name>
    <name evidence="19" type="ORF">BU251_01245</name>
</gene>
<evidence type="ECO:0000256" key="12">
    <source>
        <dbReference type="ARBA" id="ARBA00029736"/>
    </source>
</evidence>
<evidence type="ECO:0000256" key="15">
    <source>
        <dbReference type="HAMAP-Rule" id="MF_00605"/>
    </source>
</evidence>
<evidence type="ECO:0000256" key="13">
    <source>
        <dbReference type="ARBA" id="ARBA00033392"/>
    </source>
</evidence>
<dbReference type="NCBIfam" id="TIGR00088">
    <property type="entry name" value="trmD"/>
    <property type="match status" value="1"/>
</dbReference>
<evidence type="ECO:0000256" key="10">
    <source>
        <dbReference type="ARBA" id="ARBA00022691"/>
    </source>
</evidence>
<dbReference type="InterPro" id="IPR002649">
    <property type="entry name" value="tRNA_m1G_MeTrfase_TrmD"/>
</dbReference>
<keyword evidence="20" id="KW-1185">Reference proteome</keyword>
<feature type="binding site" evidence="15 16">
    <location>
        <position position="116"/>
    </location>
    <ligand>
        <name>S-adenosyl-L-methionine</name>
        <dbReference type="ChEBI" id="CHEBI:59789"/>
    </ligand>
</feature>
<evidence type="ECO:0000256" key="11">
    <source>
        <dbReference type="ARBA" id="ARBA00022694"/>
    </source>
</evidence>
<dbReference type="Gene3D" id="3.40.1280.10">
    <property type="match status" value="1"/>
</dbReference>
<keyword evidence="11 15" id="KW-0819">tRNA processing</keyword>
<dbReference type="Gene3D" id="1.10.1270.20">
    <property type="entry name" value="tRNA(m1g37)methyltransferase, domain 2"/>
    <property type="match status" value="1"/>
</dbReference>
<feature type="binding site" evidence="15 16">
    <location>
        <begin position="136"/>
        <end position="141"/>
    </location>
    <ligand>
        <name>S-adenosyl-L-methionine</name>
        <dbReference type="ChEBI" id="CHEBI:59789"/>
    </ligand>
</feature>
<dbReference type="InterPro" id="IPR016009">
    <property type="entry name" value="tRNA_MeTrfase_TRMD/TRM10"/>
</dbReference>
<dbReference type="EMBL" id="CP019384">
    <property type="protein sequence ID" value="QAT17975.1"/>
    <property type="molecule type" value="Genomic_DNA"/>
</dbReference>
<keyword evidence="8 15" id="KW-0489">Methyltransferase</keyword>
<evidence type="ECO:0000256" key="7">
    <source>
        <dbReference type="ARBA" id="ARBA00022490"/>
    </source>
</evidence>
<keyword evidence="10 15" id="KW-0949">S-adenosyl-L-methionine</keyword>
<dbReference type="SUPFAM" id="SSF75217">
    <property type="entry name" value="alpha/beta knot"/>
    <property type="match status" value="1"/>
</dbReference>
<dbReference type="InterPro" id="IPR029028">
    <property type="entry name" value="Alpha/beta_knot_MTases"/>
</dbReference>
<evidence type="ECO:0000256" key="5">
    <source>
        <dbReference type="ARBA" id="ARBA00012807"/>
    </source>
</evidence>
<comment type="function">
    <text evidence="1 15 17">Specifically methylates guanosine-37 in various tRNAs.</text>
</comment>
<evidence type="ECO:0000256" key="1">
    <source>
        <dbReference type="ARBA" id="ARBA00002634"/>
    </source>
</evidence>
<evidence type="ECO:0000256" key="16">
    <source>
        <dbReference type="PIRSR" id="PIRSR000386-1"/>
    </source>
</evidence>
<feature type="domain" description="tRNA methyltransferase TRMD/TRM10-type" evidence="18">
    <location>
        <begin position="1"/>
        <end position="228"/>
    </location>
</feature>
<reference evidence="19 20" key="1">
    <citation type="submission" date="2017-01" db="EMBL/GenBank/DDBJ databases">
        <title>First insights into the biology of 'candidatus Vampirococcus archaeovorus'.</title>
        <authorList>
            <person name="Kizina J."/>
            <person name="Jordan S."/>
            <person name="Stueber K."/>
            <person name="Reinhardt R."/>
            <person name="Harder J."/>
        </authorList>
    </citation>
    <scope>NUCLEOTIDE SEQUENCE [LARGE SCALE GENOMIC DNA]</scope>
    <source>
        <strain evidence="19 20">LiM</strain>
    </source>
</reference>